<dbReference type="Gene3D" id="3.40.50.280">
    <property type="entry name" value="Cobalamin-binding domain"/>
    <property type="match status" value="1"/>
</dbReference>
<evidence type="ECO:0000256" key="1">
    <source>
        <dbReference type="ARBA" id="ARBA00022723"/>
    </source>
</evidence>
<feature type="domain" description="B12-binding" evidence="3">
    <location>
        <begin position="95"/>
        <end position="224"/>
    </location>
</feature>
<accession>A0ABP7GER0</accession>
<dbReference type="PANTHER" id="PTHR45833">
    <property type="entry name" value="METHIONINE SYNTHASE"/>
    <property type="match status" value="1"/>
</dbReference>
<dbReference type="PANTHER" id="PTHR45833:SF1">
    <property type="entry name" value="METHIONINE SYNTHASE"/>
    <property type="match status" value="1"/>
</dbReference>
<gene>
    <name evidence="4" type="ORF">GCM10022402_45810</name>
</gene>
<evidence type="ECO:0000313" key="4">
    <source>
        <dbReference type="EMBL" id="GAA3763172.1"/>
    </source>
</evidence>
<keyword evidence="2" id="KW-0170">Cobalt</keyword>
<dbReference type="SUPFAM" id="SSF52242">
    <property type="entry name" value="Cobalamin (vitamin B12)-binding domain"/>
    <property type="match status" value="1"/>
</dbReference>
<dbReference type="Proteomes" id="UP001500908">
    <property type="component" value="Unassembled WGS sequence"/>
</dbReference>
<dbReference type="CDD" id="cd02065">
    <property type="entry name" value="B12-binding_like"/>
    <property type="match status" value="1"/>
</dbReference>
<dbReference type="InterPro" id="IPR050554">
    <property type="entry name" value="Met_Synthase/Corrinoid"/>
</dbReference>
<evidence type="ECO:0000256" key="2">
    <source>
        <dbReference type="ARBA" id="ARBA00023285"/>
    </source>
</evidence>
<dbReference type="InterPro" id="IPR003759">
    <property type="entry name" value="Cbl-bd_cap"/>
</dbReference>
<dbReference type="InterPro" id="IPR006158">
    <property type="entry name" value="Cobalamin-bd"/>
</dbReference>
<dbReference type="Pfam" id="PF02607">
    <property type="entry name" value="B12-binding_2"/>
    <property type="match status" value="1"/>
</dbReference>
<dbReference type="Gene3D" id="1.10.1240.10">
    <property type="entry name" value="Methionine synthase domain"/>
    <property type="match status" value="1"/>
</dbReference>
<organism evidence="4 5">
    <name type="scientific">Salinactinospora qingdaonensis</name>
    <dbReference type="NCBI Taxonomy" id="702744"/>
    <lineage>
        <taxon>Bacteria</taxon>
        <taxon>Bacillati</taxon>
        <taxon>Actinomycetota</taxon>
        <taxon>Actinomycetes</taxon>
        <taxon>Streptosporangiales</taxon>
        <taxon>Nocardiopsidaceae</taxon>
        <taxon>Salinactinospora</taxon>
    </lineage>
</organism>
<protein>
    <submittedName>
        <fullName evidence="4">Cobalamin B12-binding domain-containing protein</fullName>
    </submittedName>
</protein>
<name>A0ABP7GER0_9ACTN</name>
<dbReference type="InterPro" id="IPR036724">
    <property type="entry name" value="Cobalamin-bd_sf"/>
</dbReference>
<evidence type="ECO:0000313" key="5">
    <source>
        <dbReference type="Proteomes" id="UP001500908"/>
    </source>
</evidence>
<reference evidence="5" key="1">
    <citation type="journal article" date="2019" name="Int. J. Syst. Evol. Microbiol.">
        <title>The Global Catalogue of Microorganisms (GCM) 10K type strain sequencing project: providing services to taxonomists for standard genome sequencing and annotation.</title>
        <authorList>
            <consortium name="The Broad Institute Genomics Platform"/>
            <consortium name="The Broad Institute Genome Sequencing Center for Infectious Disease"/>
            <person name="Wu L."/>
            <person name="Ma J."/>
        </authorList>
    </citation>
    <scope>NUCLEOTIDE SEQUENCE [LARGE SCALE GENOMIC DNA]</scope>
    <source>
        <strain evidence="5">JCM 17137</strain>
    </source>
</reference>
<dbReference type="Pfam" id="PF02310">
    <property type="entry name" value="B12-binding"/>
    <property type="match status" value="1"/>
</dbReference>
<evidence type="ECO:0000259" key="3">
    <source>
        <dbReference type="PROSITE" id="PS51332"/>
    </source>
</evidence>
<proteinExistence type="predicted"/>
<dbReference type="PROSITE" id="PS51332">
    <property type="entry name" value="B12_BINDING"/>
    <property type="match status" value="1"/>
</dbReference>
<sequence length="340" mass="36787">MSSASETRAVSSLLHHLERADDVGAVAFSRTLVAEGRDTESLLLDVIAPAHVKIGRLWQDNDWSVAQEHAATCTSERLLSALVPASPAYRTAAKRGSVLVACVEGEWHGLPARLLADVLRLRGWEVTFLGANVPEGALTNYAQGSDYDAVALSCSLPLRLPKAGAMIEACHSIDLPVIAGGAGFGPDSRWARPLGAEGWATSGRGAATALESLGTAHATPAPAPHSRDEYVNLLQRREDAIRIGLHRLTEHHHLSLTTGRLNRDHMVEILSHLFDSLAVSLYVGETTLFMRFLHWVRAMLAARHVPFATVLEAMTAYATLLYDYPATVATLRQARAELTE</sequence>
<dbReference type="RefSeq" id="WP_344976333.1">
    <property type="nucleotide sequence ID" value="NZ_BAABDD010000038.1"/>
</dbReference>
<comment type="caution">
    <text evidence="4">The sequence shown here is derived from an EMBL/GenBank/DDBJ whole genome shotgun (WGS) entry which is preliminary data.</text>
</comment>
<keyword evidence="1" id="KW-0479">Metal-binding</keyword>
<dbReference type="EMBL" id="BAABDD010000038">
    <property type="protein sequence ID" value="GAA3763172.1"/>
    <property type="molecule type" value="Genomic_DNA"/>
</dbReference>
<dbReference type="InterPro" id="IPR036594">
    <property type="entry name" value="Meth_synthase_dom"/>
</dbReference>
<keyword evidence="5" id="KW-1185">Reference proteome</keyword>